<accession>A0A2S2QKN7</accession>
<dbReference type="AlphaFoldDB" id="A0A2S2QKN7"/>
<gene>
    <name evidence="2" type="ORF">g.135437</name>
</gene>
<organism evidence="2">
    <name type="scientific">Sipha flava</name>
    <name type="common">yellow sugarcane aphid</name>
    <dbReference type="NCBI Taxonomy" id="143950"/>
    <lineage>
        <taxon>Eukaryota</taxon>
        <taxon>Metazoa</taxon>
        <taxon>Ecdysozoa</taxon>
        <taxon>Arthropoda</taxon>
        <taxon>Hexapoda</taxon>
        <taxon>Insecta</taxon>
        <taxon>Pterygota</taxon>
        <taxon>Neoptera</taxon>
        <taxon>Paraneoptera</taxon>
        <taxon>Hemiptera</taxon>
        <taxon>Sternorrhyncha</taxon>
        <taxon>Aphidomorpha</taxon>
        <taxon>Aphidoidea</taxon>
        <taxon>Aphididae</taxon>
        <taxon>Sipha</taxon>
    </lineage>
</organism>
<dbReference type="EMBL" id="GGMS01009103">
    <property type="protein sequence ID" value="MBY78306.1"/>
    <property type="molecule type" value="Transcribed_RNA"/>
</dbReference>
<keyword evidence="1" id="KW-1133">Transmembrane helix</keyword>
<protein>
    <submittedName>
        <fullName evidence="2">Uncharacterized protein</fullName>
    </submittedName>
</protein>
<reference evidence="2" key="1">
    <citation type="submission" date="2018-04" db="EMBL/GenBank/DDBJ databases">
        <title>Transcriptome assembly of Sipha flava.</title>
        <authorList>
            <person name="Scully E.D."/>
            <person name="Geib S.M."/>
            <person name="Palmer N.A."/>
            <person name="Koch K."/>
            <person name="Bradshaw J."/>
            <person name="Heng-Moss T."/>
            <person name="Sarath G."/>
        </authorList>
    </citation>
    <scope>NUCLEOTIDE SEQUENCE</scope>
</reference>
<evidence type="ECO:0000313" key="2">
    <source>
        <dbReference type="EMBL" id="MBY78306.1"/>
    </source>
</evidence>
<keyword evidence="1" id="KW-0812">Transmembrane</keyword>
<name>A0A2S2QKN7_9HEMI</name>
<evidence type="ECO:0000256" key="1">
    <source>
        <dbReference type="SAM" id="Phobius"/>
    </source>
</evidence>
<proteinExistence type="predicted"/>
<sequence length="169" mass="18463">MYRIFAEAAAAAATIMRTVGRRRFAIDTGESRPVQRYYRLRSVGLLLRAVVVVMAVVVSATAAASARWKGTTRPVRAKPSSVCVCHRARVGRRLVVFAPPPPKTVCPSETSPQHADEYDRFARRRAVLRGQGAQGRPYRGGLRVGHRIAQVSGGKAHAVAVEPRYGRMG</sequence>
<feature type="transmembrane region" description="Helical" evidence="1">
    <location>
        <begin position="45"/>
        <end position="66"/>
    </location>
</feature>
<keyword evidence="1" id="KW-0472">Membrane</keyword>